<dbReference type="InterPro" id="IPR041489">
    <property type="entry name" value="PDZ_6"/>
</dbReference>
<dbReference type="InterPro" id="IPR007549">
    <property type="entry name" value="DUF512"/>
</dbReference>
<dbReference type="InterPro" id="IPR045375">
    <property type="entry name" value="Put_radical_SAM-like_N"/>
</dbReference>
<dbReference type="EMBL" id="AWQQ01000091">
    <property type="protein sequence ID" value="PHJ37408.1"/>
    <property type="molecule type" value="Genomic_DNA"/>
</dbReference>
<sequence>MNSNGLLITGVDPDSIAGELGIQPGDRLVAINDRPVQDILDYRFLCATEELVARVVTGQGEEWEIEIEKDYEEDLGLDFGEHSFGPTRRCQNRCLFCFVDQMAPRMRETLYIKDDDYRLSFWQGNFVTLTNVKEAELQRIIEQKLGPLYISVHTTNPELRCRMLNNRHAGKIMDQLTRLAGAGIEMQTQVVLCPGINDGKELVRTIEDLAGLWPAVHSLAVVPVGITKYREGLHDLRPFTREEARHLIELIEGYQRRFKVRWDDPFVFASDEFYVMAGKPIPPTENYGDFPQIENGVGLARLFLNEWETVEPDLPDRVEPDRTVTLVTGASGASFMNQVVERLNKVKGLRVNLEVVKNTFFGETVTVTGLLTAGDIIESLQDKEIGDLLVLPTVLLRNGEDLFLDDLRVCDVSEQLQVPVEVAEGPRDLVEAVLGIKQDANW</sequence>
<dbReference type="InterPro" id="IPR058240">
    <property type="entry name" value="rSAM_sf"/>
</dbReference>
<dbReference type="OrthoDB" id="9774724at2"/>
<name>A0A2C6MBI4_9FIRM</name>
<reference evidence="2 3" key="1">
    <citation type="submission" date="2013-09" db="EMBL/GenBank/DDBJ databases">
        <title>Biodegradation of hydrocarbons in the deep terrestrial subsurface : characterization of a microbial consortium composed of two Desulfotomaculum species originating from a deep geological formation.</title>
        <authorList>
            <person name="Aullo T."/>
            <person name="Berlendis S."/>
            <person name="Lascourreges J.-F."/>
            <person name="Dessort D."/>
            <person name="Saint-Laurent S."/>
            <person name="Schraauwers B."/>
            <person name="Mas J."/>
            <person name="Magot M."/>
            <person name="Ranchou-Peyruse A."/>
        </authorList>
    </citation>
    <scope>NUCLEOTIDE SEQUENCE [LARGE SCALE GENOMIC DNA]</scope>
    <source>
        <strain evidence="2 3">Bs107</strain>
    </source>
</reference>
<dbReference type="Pfam" id="PF17820">
    <property type="entry name" value="PDZ_6"/>
    <property type="match status" value="1"/>
</dbReference>
<evidence type="ECO:0000313" key="3">
    <source>
        <dbReference type="Proteomes" id="UP000222564"/>
    </source>
</evidence>
<protein>
    <recommendedName>
        <fullName evidence="1">PDZ domain-containing protein</fullName>
    </recommendedName>
</protein>
<dbReference type="CDD" id="cd01335">
    <property type="entry name" value="Radical_SAM"/>
    <property type="match status" value="1"/>
</dbReference>
<dbReference type="Proteomes" id="UP000222564">
    <property type="component" value="Unassembled WGS sequence"/>
</dbReference>
<proteinExistence type="predicted"/>
<comment type="caution">
    <text evidence="2">The sequence shown here is derived from an EMBL/GenBank/DDBJ whole genome shotgun (WGS) entry which is preliminary data.</text>
</comment>
<dbReference type="SUPFAM" id="SSF50156">
    <property type="entry name" value="PDZ domain-like"/>
    <property type="match status" value="1"/>
</dbReference>
<dbReference type="SUPFAM" id="SSF102114">
    <property type="entry name" value="Radical SAM enzymes"/>
    <property type="match status" value="1"/>
</dbReference>
<keyword evidence="3" id="KW-1185">Reference proteome</keyword>
<dbReference type="InterPro" id="IPR013785">
    <property type="entry name" value="Aldolase_TIM"/>
</dbReference>
<dbReference type="Gene3D" id="2.30.42.10">
    <property type="match status" value="1"/>
</dbReference>
<dbReference type="InterPro" id="IPR036034">
    <property type="entry name" value="PDZ_sf"/>
</dbReference>
<dbReference type="RefSeq" id="WP_099083715.1">
    <property type="nucleotide sequence ID" value="NZ_AWQQ01000091.1"/>
</dbReference>
<feature type="domain" description="PDZ" evidence="1">
    <location>
        <begin position="1"/>
        <end position="39"/>
    </location>
</feature>
<dbReference type="PROSITE" id="PS50106">
    <property type="entry name" value="PDZ"/>
    <property type="match status" value="1"/>
</dbReference>
<evidence type="ECO:0000259" key="1">
    <source>
        <dbReference type="PROSITE" id="PS50106"/>
    </source>
</evidence>
<dbReference type="Pfam" id="PF19238">
    <property type="entry name" value="Radical_SAM_2"/>
    <property type="match status" value="1"/>
</dbReference>
<dbReference type="AlphaFoldDB" id="A0A2C6MBI4"/>
<dbReference type="Pfam" id="PF04459">
    <property type="entry name" value="DUF512"/>
    <property type="match status" value="1"/>
</dbReference>
<dbReference type="InterPro" id="IPR001478">
    <property type="entry name" value="PDZ"/>
</dbReference>
<evidence type="ECO:0000313" key="2">
    <source>
        <dbReference type="EMBL" id="PHJ37408.1"/>
    </source>
</evidence>
<organism evidence="2 3">
    <name type="scientific">Desulforamulus profundi</name>
    <dbReference type="NCBI Taxonomy" id="1383067"/>
    <lineage>
        <taxon>Bacteria</taxon>
        <taxon>Bacillati</taxon>
        <taxon>Bacillota</taxon>
        <taxon>Clostridia</taxon>
        <taxon>Eubacteriales</taxon>
        <taxon>Peptococcaceae</taxon>
        <taxon>Desulforamulus</taxon>
    </lineage>
</organism>
<accession>A0A2C6MBI4</accession>
<gene>
    <name evidence="2" type="ORF">P378_15980</name>
</gene>
<dbReference type="Gene3D" id="3.20.20.70">
    <property type="entry name" value="Aldolase class I"/>
    <property type="match status" value="1"/>
</dbReference>